<reference evidence="2 3" key="1">
    <citation type="submission" date="2020-12" db="EMBL/GenBank/DDBJ databases">
        <title>Novel Thalassolituus-related marine hydrocarbonoclastic bacteria mediated algae-derived hydrocarbons mineralization in twilight zone of the northern South China Sea.</title>
        <authorList>
            <person name="Dong C."/>
        </authorList>
    </citation>
    <scope>NUCLEOTIDE SEQUENCE [LARGE SCALE GENOMIC DNA]</scope>
    <source>
        <strain evidence="2 3">IMCC1826</strain>
    </source>
</reference>
<protein>
    <submittedName>
        <fullName evidence="2">Type 1 glutamine amidotransferase</fullName>
    </submittedName>
</protein>
<dbReference type="CDD" id="cd01741">
    <property type="entry name" value="GATase1_1"/>
    <property type="match status" value="1"/>
</dbReference>
<evidence type="ECO:0000313" key="2">
    <source>
        <dbReference type="EMBL" id="MCA6063502.1"/>
    </source>
</evidence>
<dbReference type="PROSITE" id="PS51273">
    <property type="entry name" value="GATASE_TYPE_1"/>
    <property type="match status" value="1"/>
</dbReference>
<proteinExistence type="predicted"/>
<sequence>MKIGILAAGTTPEELTAQYDTYAGMMMGLLDRSGSDFSYQVYDVRDGNFPQSIDECDGWGITGSKFSVYEDQPWMLELQGFIRALNDAEKPLIGICFGHQIIAQALGGKVEKYSGGWGLGLQDYQIVQSPLTKTAHVAPASFCLNAIHQDQVTVKPEQAEVFASSDFCRFAGLRYGNRILTVQAHPEFSQEFEQALLQSRKGSVLPEQLTDQALTTVSSDSPLPDSDLIGGWMAACLQGEL</sequence>
<accession>A0ABS7ZP93</accession>
<dbReference type="InterPro" id="IPR029062">
    <property type="entry name" value="Class_I_gatase-like"/>
</dbReference>
<comment type="caution">
    <text evidence="2">The sequence shown here is derived from an EMBL/GenBank/DDBJ whole genome shotgun (WGS) entry which is preliminary data.</text>
</comment>
<dbReference type="SUPFAM" id="SSF52317">
    <property type="entry name" value="Class I glutamine amidotransferase-like"/>
    <property type="match status" value="1"/>
</dbReference>
<dbReference type="EMBL" id="JAEDAH010000041">
    <property type="protein sequence ID" value="MCA6063502.1"/>
    <property type="molecule type" value="Genomic_DNA"/>
</dbReference>
<dbReference type="InterPro" id="IPR017926">
    <property type="entry name" value="GATASE"/>
</dbReference>
<evidence type="ECO:0000259" key="1">
    <source>
        <dbReference type="Pfam" id="PF00117"/>
    </source>
</evidence>
<gene>
    <name evidence="2" type="ORF">I9W95_07765</name>
</gene>
<dbReference type="PANTHER" id="PTHR42695:SF5">
    <property type="entry name" value="GLUTAMINE AMIDOTRANSFERASE YLR126C-RELATED"/>
    <property type="match status" value="1"/>
</dbReference>
<dbReference type="RefSeq" id="WP_225673562.1">
    <property type="nucleotide sequence ID" value="NZ_JAEDAH010000041.1"/>
</dbReference>
<dbReference type="Pfam" id="PF00117">
    <property type="entry name" value="GATase"/>
    <property type="match status" value="1"/>
</dbReference>
<feature type="domain" description="Glutamine amidotransferase" evidence="1">
    <location>
        <begin position="81"/>
        <end position="192"/>
    </location>
</feature>
<name>A0ABS7ZP93_9GAMM</name>
<keyword evidence="2" id="KW-0315">Glutamine amidotransferase</keyword>
<organism evidence="2 3">
    <name type="scientific">Thalassolituus marinus</name>
    <dbReference type="NCBI Taxonomy" id="671053"/>
    <lineage>
        <taxon>Bacteria</taxon>
        <taxon>Pseudomonadati</taxon>
        <taxon>Pseudomonadota</taxon>
        <taxon>Gammaproteobacteria</taxon>
        <taxon>Oceanospirillales</taxon>
        <taxon>Oceanospirillaceae</taxon>
        <taxon>Thalassolituus</taxon>
    </lineage>
</organism>
<evidence type="ECO:0000313" key="3">
    <source>
        <dbReference type="Proteomes" id="UP000714380"/>
    </source>
</evidence>
<dbReference type="Gene3D" id="3.40.50.880">
    <property type="match status" value="1"/>
</dbReference>
<dbReference type="Proteomes" id="UP000714380">
    <property type="component" value="Unassembled WGS sequence"/>
</dbReference>
<dbReference type="PANTHER" id="PTHR42695">
    <property type="entry name" value="GLUTAMINE AMIDOTRANSFERASE YLR126C-RELATED"/>
    <property type="match status" value="1"/>
</dbReference>
<dbReference type="InterPro" id="IPR044992">
    <property type="entry name" value="ChyE-like"/>
</dbReference>
<keyword evidence="3" id="KW-1185">Reference proteome</keyword>